<dbReference type="InterPro" id="IPR036291">
    <property type="entry name" value="NAD(P)-bd_dom_sf"/>
</dbReference>
<dbReference type="InterPro" id="IPR013131">
    <property type="entry name" value="Mannitol_DH_N"/>
</dbReference>
<dbReference type="RefSeq" id="WP_275631480.1">
    <property type="nucleotide sequence ID" value="NZ_JARGYD010000001.1"/>
</dbReference>
<name>A0ABV7GVJ2_9RHOB</name>
<dbReference type="PRINTS" id="PR00084">
    <property type="entry name" value="MTLDHDRGNASE"/>
</dbReference>
<dbReference type="InterPro" id="IPR050988">
    <property type="entry name" value="Mannitol_DH/Oxidoreductase"/>
</dbReference>
<dbReference type="InterPro" id="IPR008927">
    <property type="entry name" value="6-PGluconate_DH-like_C_sf"/>
</dbReference>
<dbReference type="PANTHER" id="PTHR43362">
    <property type="entry name" value="MANNITOL DEHYDROGENASE DSF1-RELATED"/>
    <property type="match status" value="1"/>
</dbReference>
<reference evidence="5" key="1">
    <citation type="journal article" date="2019" name="Int. J. Syst. Evol. Microbiol.">
        <title>The Global Catalogue of Microorganisms (GCM) 10K type strain sequencing project: providing services to taxonomists for standard genome sequencing and annotation.</title>
        <authorList>
            <consortium name="The Broad Institute Genomics Platform"/>
            <consortium name="The Broad Institute Genome Sequencing Center for Infectious Disease"/>
            <person name="Wu L."/>
            <person name="Ma J."/>
        </authorList>
    </citation>
    <scope>NUCLEOTIDE SEQUENCE [LARGE SCALE GENOMIC DNA]</scope>
    <source>
        <strain evidence="5">KCTC 52366</strain>
    </source>
</reference>
<accession>A0ABV7GVJ2</accession>
<evidence type="ECO:0000259" key="3">
    <source>
        <dbReference type="Pfam" id="PF08125"/>
    </source>
</evidence>
<comment type="caution">
    <text evidence="4">The sequence shown here is derived from an EMBL/GenBank/DDBJ whole genome shotgun (WGS) entry which is preliminary data.</text>
</comment>
<dbReference type="InterPro" id="IPR013328">
    <property type="entry name" value="6PGD_dom2"/>
</dbReference>
<dbReference type="GO" id="GO:0016491">
    <property type="term" value="F:oxidoreductase activity"/>
    <property type="evidence" value="ECO:0007669"/>
    <property type="project" value="UniProtKB-KW"/>
</dbReference>
<dbReference type="Gene3D" id="3.40.50.720">
    <property type="entry name" value="NAD(P)-binding Rossmann-like Domain"/>
    <property type="match status" value="1"/>
</dbReference>
<dbReference type="SUPFAM" id="SSF51735">
    <property type="entry name" value="NAD(P)-binding Rossmann-fold domains"/>
    <property type="match status" value="1"/>
</dbReference>
<dbReference type="EMBL" id="JBHRTB010000010">
    <property type="protein sequence ID" value="MFC3144220.1"/>
    <property type="molecule type" value="Genomic_DNA"/>
</dbReference>
<dbReference type="Pfam" id="PF08125">
    <property type="entry name" value="Mannitol_dh_C"/>
    <property type="match status" value="1"/>
</dbReference>
<feature type="domain" description="Mannitol dehydrogenase C-terminal" evidence="3">
    <location>
        <begin position="285"/>
        <end position="472"/>
    </location>
</feature>
<dbReference type="PANTHER" id="PTHR43362:SF1">
    <property type="entry name" value="MANNITOL DEHYDROGENASE 2-RELATED"/>
    <property type="match status" value="1"/>
</dbReference>
<dbReference type="InterPro" id="IPR000669">
    <property type="entry name" value="Mannitol_DH"/>
</dbReference>
<dbReference type="EC" id="1.1.1.-" evidence="4"/>
<evidence type="ECO:0000313" key="4">
    <source>
        <dbReference type="EMBL" id="MFC3144220.1"/>
    </source>
</evidence>
<keyword evidence="5" id="KW-1185">Reference proteome</keyword>
<evidence type="ECO:0000256" key="1">
    <source>
        <dbReference type="ARBA" id="ARBA00023002"/>
    </source>
</evidence>
<feature type="domain" description="Mannitol dehydrogenase N-terminal" evidence="2">
    <location>
        <begin position="30"/>
        <end position="276"/>
    </location>
</feature>
<sequence>MTDRLNDAALTRLPDGVARPQYDRRAVTPGIVHLGVGAFHRGHQAVFIDDCLNRGETGWGIIAASLRSATTRDALAPQDTLYTYCERDGQGETLRVVGSILEVLVAPEDPAALLAALADPRVKIVTLTVTEKGYLADLSTGRLLTDHPDIVHDLAHPEAPRSIYCYLTEAIRQRHEAGAPPLTLLSCDNLPSNGRILHGALADFAALRDPALADHIRDAIRCPCVMVDRIVPATTDADRDGVAAGLGVTDAWPVVAEPYFRWVIEDDFAGPRPALEQSGAEFVTDVEPFEHMKLRMLNGAHTAIAAIGQSAGLPTVDAVYAVPEVRDFIDLYWRQVGPTLRAEVDGAAYVVGLRQRFANPSLKHKAEQIASDASQKVPQRILAPLCELRAAGQPHGAPMLALALWLRSCAATNEKGQGVAIHDPAFHDWDAPDQDALPPEDVVRRFLGFARVFGTTPDQTFAADLTAAYTDIRTHGVLACLRRMTKEG</sequence>
<dbReference type="Gene3D" id="1.10.1040.10">
    <property type="entry name" value="N-(1-d-carboxylethyl)-l-norvaline Dehydrogenase, domain 2"/>
    <property type="match status" value="1"/>
</dbReference>
<dbReference type="InterPro" id="IPR013118">
    <property type="entry name" value="Mannitol_DH_C"/>
</dbReference>
<gene>
    <name evidence="4" type="ORF">ACFOGP_15975</name>
</gene>
<organism evidence="4 5">
    <name type="scientific">Psychromarinibacter halotolerans</name>
    <dbReference type="NCBI Taxonomy" id="1775175"/>
    <lineage>
        <taxon>Bacteria</taxon>
        <taxon>Pseudomonadati</taxon>
        <taxon>Pseudomonadota</taxon>
        <taxon>Alphaproteobacteria</taxon>
        <taxon>Rhodobacterales</taxon>
        <taxon>Paracoccaceae</taxon>
        <taxon>Psychromarinibacter</taxon>
    </lineage>
</organism>
<proteinExistence type="predicted"/>
<dbReference type="Proteomes" id="UP001595632">
    <property type="component" value="Unassembled WGS sequence"/>
</dbReference>
<evidence type="ECO:0000259" key="2">
    <source>
        <dbReference type="Pfam" id="PF01232"/>
    </source>
</evidence>
<protein>
    <submittedName>
        <fullName evidence="4">Mannitol dehydrogenase family protein</fullName>
        <ecNumber evidence="4">1.1.1.-</ecNumber>
    </submittedName>
</protein>
<dbReference type="Pfam" id="PF01232">
    <property type="entry name" value="Mannitol_dh"/>
    <property type="match status" value="1"/>
</dbReference>
<dbReference type="SUPFAM" id="SSF48179">
    <property type="entry name" value="6-phosphogluconate dehydrogenase C-terminal domain-like"/>
    <property type="match status" value="1"/>
</dbReference>
<evidence type="ECO:0000313" key="5">
    <source>
        <dbReference type="Proteomes" id="UP001595632"/>
    </source>
</evidence>
<keyword evidence="1 4" id="KW-0560">Oxidoreductase</keyword>